<dbReference type="EMBL" id="RCMV01000565">
    <property type="protein sequence ID" value="KAG3215331.1"/>
    <property type="molecule type" value="Genomic_DNA"/>
</dbReference>
<dbReference type="EMBL" id="RCML01001070">
    <property type="protein sequence ID" value="KAG2965828.1"/>
    <property type="molecule type" value="Genomic_DNA"/>
</dbReference>
<evidence type="ECO:0000313" key="4">
    <source>
        <dbReference type="EMBL" id="KAG2965828.1"/>
    </source>
</evidence>
<protein>
    <recommendedName>
        <fullName evidence="7">P-loop containing nucleoside triphosphate hydrolase</fullName>
    </recommendedName>
</protein>
<evidence type="ECO:0000313" key="1">
    <source>
        <dbReference type="EMBL" id="KAG2841496.1"/>
    </source>
</evidence>
<comment type="caution">
    <text evidence="3">The sequence shown here is derived from an EMBL/GenBank/DDBJ whole genome shotgun (WGS) entry which is preliminary data.</text>
</comment>
<accession>A0A8T1DRZ3</accession>
<dbReference type="AlphaFoldDB" id="A0A8T1DRZ3"/>
<dbReference type="Proteomes" id="UP000697107">
    <property type="component" value="Unassembled WGS sequence"/>
</dbReference>
<dbReference type="EMBL" id="RCMG01000939">
    <property type="protein sequence ID" value="KAG2841496.1"/>
    <property type="molecule type" value="Genomic_DNA"/>
</dbReference>
<dbReference type="EMBL" id="RCMI01001075">
    <property type="protein sequence ID" value="KAG2891256.1"/>
    <property type="molecule type" value="Genomic_DNA"/>
</dbReference>
<dbReference type="Proteomes" id="UP000735874">
    <property type="component" value="Unassembled WGS sequence"/>
</dbReference>
<dbReference type="Proteomes" id="UP000760860">
    <property type="component" value="Unassembled WGS sequence"/>
</dbReference>
<name>A0A8T1DRZ3_9STRA</name>
<evidence type="ECO:0000313" key="2">
    <source>
        <dbReference type="EMBL" id="KAG2891256.1"/>
    </source>
</evidence>
<dbReference type="VEuPathDB" id="FungiDB:PC110_g17881"/>
<evidence type="ECO:0000313" key="5">
    <source>
        <dbReference type="EMBL" id="KAG3215331.1"/>
    </source>
</evidence>
<evidence type="ECO:0000313" key="6">
    <source>
        <dbReference type="Proteomes" id="UP000736787"/>
    </source>
</evidence>
<evidence type="ECO:0008006" key="7">
    <source>
        <dbReference type="Google" id="ProtNLM"/>
    </source>
</evidence>
<sequence length="445" mass="50191">MHMLATGPEIGLPVKRKAFDDNPTPAKRHKGIRTQWTWKEEGGPIHYPEGDQMFFVNRERAMQQLLEIYKSNHNRAQKRLGMDLVILIMDSFCGLGKTAFACEFIRRRKAYWDGLSIKNTLLDTLRQCHTIIIEFGSVDLLDIEDNFKLATAANELVRHIYKDQFGIRPLALAPDAISVNQNVRPLMRRLTNEVGPLFVVIDDIGIPFSHTKLDDKEKRDRFMMFSETVLFPQLLVRNLFFLVVGRNSFLRHYPRARHRAGAHHTGRSMCDVLDNLPVLPVQPAVSLSPATPLLEALDHPAEYAALGAAAAAATTGAAPVDKAPIIYSHVNRVLDRIAANTGVEAALSSHSFRRGGAQRVNGCDGFTHRWIFDRGVWNMSTSNKGLHYIFNTSRENHKVIKALSGYDAEVKLLLKDSKFFDAQTQEKIAAVPVHNMLLARQAKYY</sequence>
<dbReference type="Proteomes" id="UP000736787">
    <property type="component" value="Unassembled WGS sequence"/>
</dbReference>
<proteinExistence type="predicted"/>
<dbReference type="Proteomes" id="UP000774804">
    <property type="component" value="Unassembled WGS sequence"/>
</dbReference>
<reference evidence="3" key="1">
    <citation type="submission" date="2018-10" db="EMBL/GenBank/DDBJ databases">
        <title>Effector identification in a new, highly contiguous assembly of the strawberry crown rot pathogen Phytophthora cactorum.</title>
        <authorList>
            <person name="Armitage A.D."/>
            <person name="Nellist C.F."/>
            <person name="Bates H."/>
            <person name="Vickerstaff R.J."/>
            <person name="Harrison R.J."/>
        </authorList>
    </citation>
    <scope>NUCLEOTIDE SEQUENCE</scope>
    <source>
        <strain evidence="1">15-7</strain>
        <strain evidence="2">4032</strain>
        <strain evidence="3">4040</strain>
        <strain evidence="4">P415</strain>
        <strain evidence="5">P421</strain>
    </source>
</reference>
<dbReference type="EMBL" id="RCMK01000203">
    <property type="protein sequence ID" value="KAG2944377.1"/>
    <property type="molecule type" value="Genomic_DNA"/>
</dbReference>
<evidence type="ECO:0000313" key="3">
    <source>
        <dbReference type="EMBL" id="KAG2944377.1"/>
    </source>
</evidence>
<gene>
    <name evidence="1" type="ORF">PC113_g19017</name>
    <name evidence="2" type="ORF">PC115_g19261</name>
    <name evidence="3" type="ORF">PC117_g9080</name>
    <name evidence="4" type="ORF">PC118_g19520</name>
    <name evidence="5" type="ORF">PC129_g13783</name>
</gene>
<organism evidence="3 6">
    <name type="scientific">Phytophthora cactorum</name>
    <dbReference type="NCBI Taxonomy" id="29920"/>
    <lineage>
        <taxon>Eukaryota</taxon>
        <taxon>Sar</taxon>
        <taxon>Stramenopiles</taxon>
        <taxon>Oomycota</taxon>
        <taxon>Peronosporomycetes</taxon>
        <taxon>Peronosporales</taxon>
        <taxon>Peronosporaceae</taxon>
        <taxon>Phytophthora</taxon>
    </lineage>
</organism>